<dbReference type="CDD" id="cd14014">
    <property type="entry name" value="STKc_PknB_like"/>
    <property type="match status" value="1"/>
</dbReference>
<evidence type="ECO:0000313" key="14">
    <source>
        <dbReference type="Proteomes" id="UP000265882"/>
    </source>
</evidence>
<keyword evidence="5 13" id="KW-0418">Kinase</keyword>
<evidence type="ECO:0000256" key="7">
    <source>
        <dbReference type="ARBA" id="ARBA00047899"/>
    </source>
</evidence>
<evidence type="ECO:0000259" key="12">
    <source>
        <dbReference type="PROSITE" id="PS50011"/>
    </source>
</evidence>
<organism evidence="13 14">
    <name type="scientific">Abyssobacteria bacterium (strain SURF_5)</name>
    <dbReference type="NCBI Taxonomy" id="2093360"/>
    <lineage>
        <taxon>Bacteria</taxon>
        <taxon>Pseudomonadati</taxon>
        <taxon>Candidatus Hydrogenedentota</taxon>
        <taxon>Candidatus Abyssobacteria</taxon>
    </lineage>
</organism>
<dbReference type="PANTHER" id="PTHR43289:SF6">
    <property type="entry name" value="SERINE_THREONINE-PROTEIN KINASE NEKL-3"/>
    <property type="match status" value="1"/>
</dbReference>
<dbReference type="PANTHER" id="PTHR43289">
    <property type="entry name" value="MITOGEN-ACTIVATED PROTEIN KINASE KINASE KINASE 20-RELATED"/>
    <property type="match status" value="1"/>
</dbReference>
<dbReference type="Gene3D" id="3.30.200.20">
    <property type="entry name" value="Phosphorylase Kinase, domain 1"/>
    <property type="match status" value="1"/>
</dbReference>
<evidence type="ECO:0000256" key="8">
    <source>
        <dbReference type="ARBA" id="ARBA00048679"/>
    </source>
</evidence>
<dbReference type="SMART" id="SM00220">
    <property type="entry name" value="S_TKc"/>
    <property type="match status" value="1"/>
</dbReference>
<dbReference type="PROSITE" id="PS50011">
    <property type="entry name" value="PROTEIN_KINASE_DOM"/>
    <property type="match status" value="1"/>
</dbReference>
<evidence type="ECO:0000313" key="13">
    <source>
        <dbReference type="EMBL" id="RJP17230.1"/>
    </source>
</evidence>
<keyword evidence="6 9" id="KW-0067">ATP-binding</keyword>
<gene>
    <name evidence="13" type="ORF">C4520_17155</name>
</gene>
<dbReference type="Gene3D" id="1.10.510.10">
    <property type="entry name" value="Transferase(Phosphotransferase) domain 1"/>
    <property type="match status" value="1"/>
</dbReference>
<keyword evidence="11" id="KW-0812">Transmembrane</keyword>
<keyword evidence="3" id="KW-0808">Transferase</keyword>
<dbReference type="InterPro" id="IPR000719">
    <property type="entry name" value="Prot_kinase_dom"/>
</dbReference>
<dbReference type="FunFam" id="3.30.200.20:FF:000035">
    <property type="entry name" value="Serine/threonine protein kinase Stk1"/>
    <property type="match status" value="1"/>
</dbReference>
<dbReference type="EC" id="2.7.11.1" evidence="1"/>
<evidence type="ECO:0000256" key="5">
    <source>
        <dbReference type="ARBA" id="ARBA00022777"/>
    </source>
</evidence>
<dbReference type="SUPFAM" id="SSF56112">
    <property type="entry name" value="Protein kinase-like (PK-like)"/>
    <property type="match status" value="1"/>
</dbReference>
<evidence type="ECO:0000256" key="6">
    <source>
        <dbReference type="ARBA" id="ARBA00022840"/>
    </source>
</evidence>
<comment type="catalytic activity">
    <reaction evidence="7">
        <text>L-threonyl-[protein] + ATP = O-phospho-L-threonyl-[protein] + ADP + H(+)</text>
        <dbReference type="Rhea" id="RHEA:46608"/>
        <dbReference type="Rhea" id="RHEA-COMP:11060"/>
        <dbReference type="Rhea" id="RHEA-COMP:11605"/>
        <dbReference type="ChEBI" id="CHEBI:15378"/>
        <dbReference type="ChEBI" id="CHEBI:30013"/>
        <dbReference type="ChEBI" id="CHEBI:30616"/>
        <dbReference type="ChEBI" id="CHEBI:61977"/>
        <dbReference type="ChEBI" id="CHEBI:456216"/>
        <dbReference type="EC" id="2.7.11.1"/>
    </reaction>
</comment>
<dbReference type="EMBL" id="QZKU01000117">
    <property type="protein sequence ID" value="RJP17230.1"/>
    <property type="molecule type" value="Genomic_DNA"/>
</dbReference>
<keyword evidence="2 13" id="KW-0723">Serine/threonine-protein kinase</keyword>
<evidence type="ECO:0000256" key="1">
    <source>
        <dbReference type="ARBA" id="ARBA00012513"/>
    </source>
</evidence>
<dbReference type="GO" id="GO:0004674">
    <property type="term" value="F:protein serine/threonine kinase activity"/>
    <property type="evidence" value="ECO:0007669"/>
    <property type="project" value="UniProtKB-KW"/>
</dbReference>
<comment type="caution">
    <text evidence="13">The sequence shown here is derived from an EMBL/GenBank/DDBJ whole genome shotgun (WGS) entry which is preliminary data.</text>
</comment>
<evidence type="ECO:0000256" key="2">
    <source>
        <dbReference type="ARBA" id="ARBA00022527"/>
    </source>
</evidence>
<keyword evidence="11" id="KW-1133">Transmembrane helix</keyword>
<dbReference type="InterPro" id="IPR017441">
    <property type="entry name" value="Protein_kinase_ATP_BS"/>
</dbReference>
<evidence type="ECO:0000256" key="9">
    <source>
        <dbReference type="PROSITE-ProRule" id="PRU10141"/>
    </source>
</evidence>
<name>A0A3A4NJ84_ABYX5</name>
<reference evidence="13 14" key="1">
    <citation type="journal article" date="2017" name="ISME J.">
        <title>Energy and carbon metabolisms in a deep terrestrial subsurface fluid microbial community.</title>
        <authorList>
            <person name="Momper L."/>
            <person name="Jungbluth S.P."/>
            <person name="Lee M.D."/>
            <person name="Amend J.P."/>
        </authorList>
    </citation>
    <scope>NUCLEOTIDE SEQUENCE [LARGE SCALE GENOMIC DNA]</scope>
    <source>
        <strain evidence="13">SURF_5</strain>
    </source>
</reference>
<feature type="binding site" evidence="9">
    <location>
        <position position="43"/>
    </location>
    <ligand>
        <name>ATP</name>
        <dbReference type="ChEBI" id="CHEBI:30616"/>
    </ligand>
</feature>
<feature type="region of interest" description="Disordered" evidence="10">
    <location>
        <begin position="532"/>
        <end position="552"/>
    </location>
</feature>
<evidence type="ECO:0000256" key="11">
    <source>
        <dbReference type="SAM" id="Phobius"/>
    </source>
</evidence>
<sequence>MDIGQLAGATLGNYEIEKILGRGGMGMVYKARQVSLNRIVALKALYPELSRDASFVKRFRREALAVAQLDHKNIVQIYDIGEEDGIHFFSMEYVKGQSLKEILDGKGFLSPPAALKIMVQAASALAHAHKCNIIHRDIKPSNIMIDQVGRVKVMDFGLAKLVSDMSEITQTGALLGTPKYMSPEQCRGEELDARTDIYSLGVVFYEMLTGRMPFSAPDNMALMHKIIYEDPPDIKALNPEIPRQLCDIIARSMNKKKEKRYDSARAFLKAIRDFQSKYKEDTERLLQRERKQANRKTFFYAAGLLCLTTFLFFIGFVTLKRDSANPPTNETQAYHYDIQDYHPLSVGDQWVFRTSDGGILTQSVAGFDQICGKMAARMEHSDGLVVWAASDVAGWWQLKHQNPDGVATVFCTEEAVMDRKIAPGYHKSTRLQNAPVYDLKGVQIATMSGACSTVFDKVETITMANGVPLECMHLLVSLTQFVSVGGGMSDIYTFEVWMAKGIGPVRRIDNSGQVLNLESAVVDGKKYSFVERPASPDENASQRVGVSDPAGNLHGDASRRYLDILQAEAALREERYTLSIHTAEAFPEPGEMANRRIDIVFFADIDRDIRTGQSSLGYEYLISLNLDSNGWNVGWNKTSDRSRKDGIEISPKDFQMEVRGAQASISFPKHYLPADIFDWWAYCGTINAPDWPPLTENPGTAKSTFAAVTAK</sequence>
<feature type="domain" description="Protein kinase" evidence="12">
    <location>
        <begin position="14"/>
        <end position="275"/>
    </location>
</feature>
<keyword evidence="4 9" id="KW-0547">Nucleotide-binding</keyword>
<dbReference type="AlphaFoldDB" id="A0A3A4NJ84"/>
<dbReference type="Proteomes" id="UP000265882">
    <property type="component" value="Unassembled WGS sequence"/>
</dbReference>
<keyword evidence="11" id="KW-0472">Membrane</keyword>
<dbReference type="PROSITE" id="PS00108">
    <property type="entry name" value="PROTEIN_KINASE_ST"/>
    <property type="match status" value="1"/>
</dbReference>
<evidence type="ECO:0000256" key="4">
    <source>
        <dbReference type="ARBA" id="ARBA00022741"/>
    </source>
</evidence>
<dbReference type="PROSITE" id="PS00107">
    <property type="entry name" value="PROTEIN_KINASE_ATP"/>
    <property type="match status" value="1"/>
</dbReference>
<accession>A0A3A4NJ84</accession>
<dbReference type="GO" id="GO:0005524">
    <property type="term" value="F:ATP binding"/>
    <property type="evidence" value="ECO:0007669"/>
    <property type="project" value="UniProtKB-UniRule"/>
</dbReference>
<dbReference type="InterPro" id="IPR011009">
    <property type="entry name" value="Kinase-like_dom_sf"/>
</dbReference>
<proteinExistence type="predicted"/>
<comment type="catalytic activity">
    <reaction evidence="8">
        <text>L-seryl-[protein] + ATP = O-phospho-L-seryl-[protein] + ADP + H(+)</text>
        <dbReference type="Rhea" id="RHEA:17989"/>
        <dbReference type="Rhea" id="RHEA-COMP:9863"/>
        <dbReference type="Rhea" id="RHEA-COMP:11604"/>
        <dbReference type="ChEBI" id="CHEBI:15378"/>
        <dbReference type="ChEBI" id="CHEBI:29999"/>
        <dbReference type="ChEBI" id="CHEBI:30616"/>
        <dbReference type="ChEBI" id="CHEBI:83421"/>
        <dbReference type="ChEBI" id="CHEBI:456216"/>
        <dbReference type="EC" id="2.7.11.1"/>
    </reaction>
</comment>
<protein>
    <recommendedName>
        <fullName evidence="1">non-specific serine/threonine protein kinase</fullName>
        <ecNumber evidence="1">2.7.11.1</ecNumber>
    </recommendedName>
</protein>
<feature type="transmembrane region" description="Helical" evidence="11">
    <location>
        <begin position="298"/>
        <end position="319"/>
    </location>
</feature>
<dbReference type="FunFam" id="1.10.510.10:FF:000021">
    <property type="entry name" value="Serine/threonine protein kinase"/>
    <property type="match status" value="1"/>
</dbReference>
<dbReference type="Pfam" id="PF00069">
    <property type="entry name" value="Pkinase"/>
    <property type="match status" value="1"/>
</dbReference>
<evidence type="ECO:0000256" key="3">
    <source>
        <dbReference type="ARBA" id="ARBA00022679"/>
    </source>
</evidence>
<evidence type="ECO:0000256" key="10">
    <source>
        <dbReference type="SAM" id="MobiDB-lite"/>
    </source>
</evidence>
<dbReference type="InterPro" id="IPR008271">
    <property type="entry name" value="Ser/Thr_kinase_AS"/>
</dbReference>